<name>A0A1G8UXE6_9STAP</name>
<sequence>MKYSAVQPYNDSQLQDLIDDLEQNEITEFFSDNNNIIHKKYISDAVLLFTHALNQLDKVPDVNNREGHVLTGDFYFSEFYSALSQHGEMQVVHDMVGISKELSSKKSRQYEDKKVLTDSDLKYLLFAPLLYLIDNGYVKSDLDNILDRVIKNMDQRELAYIINTKGER</sequence>
<dbReference type="STRING" id="586411.SAMN05216187_101143"/>
<dbReference type="RefSeq" id="WP_092594666.1">
    <property type="nucleotide sequence ID" value="NZ_FNFI01000001.1"/>
</dbReference>
<evidence type="ECO:0000313" key="1">
    <source>
        <dbReference type="EMBL" id="MBP1951787.1"/>
    </source>
</evidence>
<dbReference type="EMBL" id="FNFI01000001">
    <property type="protein sequence ID" value="SDJ58478.1"/>
    <property type="molecule type" value="Genomic_DNA"/>
</dbReference>
<gene>
    <name evidence="1" type="ORF">J2Z27_000822</name>
    <name evidence="2" type="ORF">SAMN05216187_101143</name>
</gene>
<organism evidence="2 3">
    <name type="scientific">Jeotgalicoccus aerolatus</name>
    <dbReference type="NCBI Taxonomy" id="709510"/>
    <lineage>
        <taxon>Bacteria</taxon>
        <taxon>Bacillati</taxon>
        <taxon>Bacillota</taxon>
        <taxon>Bacilli</taxon>
        <taxon>Bacillales</taxon>
        <taxon>Staphylococcaceae</taxon>
        <taxon>Jeotgalicoccus</taxon>
    </lineage>
</organism>
<dbReference type="EMBL" id="JAGGKN010000002">
    <property type="protein sequence ID" value="MBP1951787.1"/>
    <property type="molecule type" value="Genomic_DNA"/>
</dbReference>
<reference evidence="2" key="1">
    <citation type="submission" date="2016-10" db="EMBL/GenBank/DDBJ databases">
        <authorList>
            <person name="de Groot N.N."/>
        </authorList>
    </citation>
    <scope>NUCLEOTIDE SEQUENCE [LARGE SCALE GENOMIC DNA]</scope>
    <source>
        <strain evidence="2">CGMCC 1.8911</strain>
    </source>
</reference>
<dbReference type="Proteomes" id="UP001519348">
    <property type="component" value="Unassembled WGS sequence"/>
</dbReference>
<keyword evidence="4" id="KW-1185">Reference proteome</keyword>
<reference evidence="3" key="2">
    <citation type="submission" date="2016-10" db="EMBL/GenBank/DDBJ databases">
        <authorList>
            <person name="Varghese N."/>
            <person name="Submissions S."/>
        </authorList>
    </citation>
    <scope>NUCLEOTIDE SEQUENCE [LARGE SCALE GENOMIC DNA]</scope>
    <source>
        <strain evidence="3">CGMCC 1.8911</strain>
    </source>
</reference>
<evidence type="ECO:0000313" key="4">
    <source>
        <dbReference type="Proteomes" id="UP001519348"/>
    </source>
</evidence>
<proteinExistence type="predicted"/>
<reference evidence="1 4" key="3">
    <citation type="submission" date="2021-03" db="EMBL/GenBank/DDBJ databases">
        <title>Genomic Encyclopedia of Type Strains, Phase IV (KMG-IV): sequencing the most valuable type-strain genomes for metagenomic binning, comparative biology and taxonomic classification.</title>
        <authorList>
            <person name="Goeker M."/>
        </authorList>
    </citation>
    <scope>NUCLEOTIDE SEQUENCE [LARGE SCALE GENOMIC DNA]</scope>
    <source>
        <strain evidence="1 4">DSM 22420</strain>
    </source>
</reference>
<protein>
    <submittedName>
        <fullName evidence="2">Uncharacterized protein</fullName>
    </submittedName>
</protein>
<evidence type="ECO:0000313" key="3">
    <source>
        <dbReference type="Proteomes" id="UP000242700"/>
    </source>
</evidence>
<dbReference type="OrthoDB" id="2417886at2"/>
<accession>A0A1G8UXE6</accession>
<dbReference type="Proteomes" id="UP000242700">
    <property type="component" value="Unassembled WGS sequence"/>
</dbReference>
<evidence type="ECO:0000313" key="2">
    <source>
        <dbReference type="EMBL" id="SDJ58478.1"/>
    </source>
</evidence>
<dbReference type="AlphaFoldDB" id="A0A1G8UXE6"/>